<feature type="compositionally biased region" description="Polar residues" evidence="1">
    <location>
        <begin position="689"/>
        <end position="698"/>
    </location>
</feature>
<dbReference type="EMBL" id="MU404357">
    <property type="protein sequence ID" value="KAI1610742.1"/>
    <property type="molecule type" value="Genomic_DNA"/>
</dbReference>
<evidence type="ECO:0000313" key="3">
    <source>
        <dbReference type="Proteomes" id="UP001203852"/>
    </source>
</evidence>
<organism evidence="2 3">
    <name type="scientific">Exophiala viscosa</name>
    <dbReference type="NCBI Taxonomy" id="2486360"/>
    <lineage>
        <taxon>Eukaryota</taxon>
        <taxon>Fungi</taxon>
        <taxon>Dikarya</taxon>
        <taxon>Ascomycota</taxon>
        <taxon>Pezizomycotina</taxon>
        <taxon>Eurotiomycetes</taxon>
        <taxon>Chaetothyriomycetidae</taxon>
        <taxon>Chaetothyriales</taxon>
        <taxon>Herpotrichiellaceae</taxon>
        <taxon>Exophiala</taxon>
    </lineage>
</organism>
<proteinExistence type="predicted"/>
<reference evidence="2" key="1">
    <citation type="journal article" date="2022" name="bioRxiv">
        <title>Deciphering the potential niche of two novel black yeast fungi from a biological soil crust based on their genomes, phenotypes, and melanin regulation.</title>
        <authorList>
            <consortium name="DOE Joint Genome Institute"/>
            <person name="Carr E.C."/>
            <person name="Barton Q."/>
            <person name="Grambo S."/>
            <person name="Sullivan M."/>
            <person name="Renfro C.M."/>
            <person name="Kuo A."/>
            <person name="Pangilinan J."/>
            <person name="Lipzen A."/>
            <person name="Keymanesh K."/>
            <person name="Savage E."/>
            <person name="Barry K."/>
            <person name="Grigoriev I.V."/>
            <person name="Riekhof W.R."/>
            <person name="Harris S.S."/>
        </authorList>
    </citation>
    <scope>NUCLEOTIDE SEQUENCE</scope>
    <source>
        <strain evidence="2">JF 03-4F</strain>
    </source>
</reference>
<feature type="compositionally biased region" description="Basic and acidic residues" evidence="1">
    <location>
        <begin position="757"/>
        <end position="769"/>
    </location>
</feature>
<feature type="compositionally biased region" description="Polar residues" evidence="1">
    <location>
        <begin position="669"/>
        <end position="680"/>
    </location>
</feature>
<feature type="compositionally biased region" description="Basic and acidic residues" evidence="1">
    <location>
        <begin position="44"/>
        <end position="68"/>
    </location>
</feature>
<dbReference type="AlphaFoldDB" id="A0AAN6DT57"/>
<feature type="region of interest" description="Disordered" evidence="1">
    <location>
        <begin position="641"/>
        <end position="721"/>
    </location>
</feature>
<accession>A0AAN6DT57</accession>
<feature type="compositionally biased region" description="Polar residues" evidence="1">
    <location>
        <begin position="1"/>
        <end position="20"/>
    </location>
</feature>
<feature type="compositionally biased region" description="Basic and acidic residues" evidence="1">
    <location>
        <begin position="643"/>
        <end position="660"/>
    </location>
</feature>
<sequence length="1011" mass="111661">MAPNSPTLPGRVQSSASANFGSYRETNDDNVSESSTPPGPSNRQQHEDNDVEEAIRLSLREQAMEQSRRPSQPTPMSPTTFEPSLGLCLSLNNEFTTLDDPKGDTAIHIGPPPELAKKDDHESRYINNHFNQVYVVQSSALKLMGENSRFTHDDLLGPKSVRSEKKLRKLGVLEQAEARHGGRFKYYIDLRIPTEDEEAAELVTFLTCTKGVLTWHLMLERHGLSPFTVLGHDDFGILPPPIAPPTAKAEPSNERGQNSSTRNTAEDNPANNPTEKSPPSETYVQPRAIGAEYSTLRHCSAIERLLNAIVGNDPKLDSAPKVWTYFAVAKHFGCAEHERVSGWITTWIHSGNNINFIQNNPEVAYRIGMGIKSPDLVRDAFSLLVGERALLYASGQSIPGSTQSIHGREFALLDDDELDRISYAALAFVSRFRDEVGARLRDMSWLCKSSEYEFLSRIVFDDSDENEIVDSAISLVIDYVRYRICDVLCRGNLKFGELEKYPSCNPTFRLAPGEDYASVYEGLNPSAKLFTQQFWRVLEQTKFEQSPRNQGYGNEDETVLVGGPKFSEALSALGLEGLSNGYVSVSRMALDNRIAAVNQLFSGNIEGISPKGKGRADQSVTFAHAQMDDLDSSLPLQALAIESPKHGSRDLETSDRDGSPSKRRKTSEADQTAGATSSFIAPSDLLFETENTQDQPWLNKQWRRPPGSDFSGPQNAPTLALRPKREPSGIVHQVKEHFQAAFSRSGPDTVEDENSEERERLVDSGDKSVVESWASSADVLDAREESVASSNASASEPASSNAVLNPWSGKVEEWPLPNTKVAQIPLPAPEHISYTMPVQKAPPPSPEAASWKSDMYAKYPIDPHKLLLEISKEVADLCTDFLYPSHMFHDTVFLPTNLYDNLTCINANEVRFLTLWCNGNDDGSGGVFAEVPSDTNEADTFGPGKLRAPGSEGDEAFEDVASQAVSTVGKASRLATDGTQTVKSLSTISRQYWYLRWRTFYEMGTTWSAVV</sequence>
<gene>
    <name evidence="2" type="ORF">EDD36DRAFT_302008</name>
</gene>
<feature type="region of interest" description="Disordered" evidence="1">
    <location>
        <begin position="240"/>
        <end position="282"/>
    </location>
</feature>
<keyword evidence="3" id="KW-1185">Reference proteome</keyword>
<comment type="caution">
    <text evidence="2">The sequence shown here is derived from an EMBL/GenBank/DDBJ whole genome shotgun (WGS) entry which is preliminary data.</text>
</comment>
<evidence type="ECO:0000256" key="1">
    <source>
        <dbReference type="SAM" id="MobiDB-lite"/>
    </source>
</evidence>
<feature type="region of interest" description="Disordered" evidence="1">
    <location>
        <begin position="1"/>
        <end position="85"/>
    </location>
</feature>
<name>A0AAN6DT57_9EURO</name>
<feature type="compositionally biased region" description="Polar residues" evidence="1">
    <location>
        <begin position="254"/>
        <end position="263"/>
    </location>
</feature>
<evidence type="ECO:0000313" key="2">
    <source>
        <dbReference type="EMBL" id="KAI1610742.1"/>
    </source>
</evidence>
<feature type="compositionally biased region" description="Polar residues" evidence="1">
    <location>
        <begin position="269"/>
        <end position="282"/>
    </location>
</feature>
<protein>
    <submittedName>
        <fullName evidence="2">Uncharacterized protein</fullName>
    </submittedName>
</protein>
<feature type="region of interest" description="Disordered" evidence="1">
    <location>
        <begin position="741"/>
        <end position="769"/>
    </location>
</feature>
<dbReference type="Proteomes" id="UP001203852">
    <property type="component" value="Unassembled WGS sequence"/>
</dbReference>